<protein>
    <recommendedName>
        <fullName evidence="1">AAA domain-containing protein</fullName>
    </recommendedName>
</protein>
<comment type="caution">
    <text evidence="2">The sequence shown here is derived from an EMBL/GenBank/DDBJ whole genome shotgun (WGS) entry which is preliminary data.</text>
</comment>
<reference evidence="2 3" key="1">
    <citation type="submission" date="2014-11" db="EMBL/GenBank/DDBJ databases">
        <title>Draft Genome Sequences of Paenibacillus polymyxa NRRL B-30509 and Paenibacillus terrae NRRL B-30644, Strains from a Poultry Environment that Produce Tridecaptin A and Paenicidins.</title>
        <authorList>
            <person name="van Belkum M.J."/>
            <person name="Lohans C.T."/>
            <person name="Vederas J.C."/>
        </authorList>
    </citation>
    <scope>NUCLEOTIDE SEQUENCE [LARGE SCALE GENOMIC DNA]</scope>
    <source>
        <strain evidence="2 3">NRRL B-30644</strain>
    </source>
</reference>
<dbReference type="RefSeq" id="WP_044645023.1">
    <property type="nucleotide sequence ID" value="NZ_JTHP01000005.1"/>
</dbReference>
<sequence>MSKKIFFGNYKGGVAKTTTVFEVGALMARDHGKKVLLIDLDPQCSLSKICSNTSNVVLNKLNIEETLNFALELYSEYINDSARLDFLADKVETDYNVVSGFIKNISKYSTNGGKLSYIPTALDMKNSRLNDISDRLSEKPTNILIIAKILIDIIKNNEYDYILFDCPPTSNILIQSVFLASDYYLIPTVGDEISSDGVADYITEIESTYLKYAYDNSIGGLLLKKYFGEKPELIGVLETLYKERRPSTANLNVLERLDKSITSIGVTSKITGTDYVATNRNHIFSTYIRHLDNRSNPSNYGIPITLSNGDVHNEYREVVSAIINLV</sequence>
<feature type="domain" description="AAA" evidence="1">
    <location>
        <begin position="3"/>
        <end position="209"/>
    </location>
</feature>
<organism evidence="2 3">
    <name type="scientific">Paenibacillus terrae</name>
    <dbReference type="NCBI Taxonomy" id="159743"/>
    <lineage>
        <taxon>Bacteria</taxon>
        <taxon>Bacillati</taxon>
        <taxon>Bacillota</taxon>
        <taxon>Bacilli</taxon>
        <taxon>Bacillales</taxon>
        <taxon>Paenibacillaceae</taxon>
        <taxon>Paenibacillus</taxon>
    </lineage>
</organism>
<evidence type="ECO:0000313" key="3">
    <source>
        <dbReference type="Proteomes" id="UP000032534"/>
    </source>
</evidence>
<dbReference type="AlphaFoldDB" id="A0A0D7X5Z3"/>
<dbReference type="OrthoDB" id="9791162at2"/>
<evidence type="ECO:0000259" key="1">
    <source>
        <dbReference type="Pfam" id="PF13614"/>
    </source>
</evidence>
<keyword evidence="3" id="KW-1185">Reference proteome</keyword>
<dbReference type="EMBL" id="JTHP01000005">
    <property type="protein sequence ID" value="KJD46806.1"/>
    <property type="molecule type" value="Genomic_DNA"/>
</dbReference>
<dbReference type="PATRIC" id="fig|159743.3.peg.1005"/>
<dbReference type="SUPFAM" id="SSF52540">
    <property type="entry name" value="P-loop containing nucleoside triphosphate hydrolases"/>
    <property type="match status" value="1"/>
</dbReference>
<dbReference type="Gene3D" id="3.40.50.300">
    <property type="entry name" value="P-loop containing nucleotide triphosphate hydrolases"/>
    <property type="match status" value="1"/>
</dbReference>
<dbReference type="Proteomes" id="UP000032534">
    <property type="component" value="Unassembled WGS sequence"/>
</dbReference>
<accession>A0A0D7X5Z3</accession>
<proteinExistence type="predicted"/>
<dbReference type="CDD" id="cd02042">
    <property type="entry name" value="ParAB_family"/>
    <property type="match status" value="1"/>
</dbReference>
<gene>
    <name evidence="2" type="ORF">QD47_04680</name>
</gene>
<dbReference type="InterPro" id="IPR025669">
    <property type="entry name" value="AAA_dom"/>
</dbReference>
<dbReference type="Pfam" id="PF13614">
    <property type="entry name" value="AAA_31"/>
    <property type="match status" value="1"/>
</dbReference>
<dbReference type="PANTHER" id="PTHR13696">
    <property type="entry name" value="P-LOOP CONTAINING NUCLEOSIDE TRIPHOSPHATE HYDROLASE"/>
    <property type="match status" value="1"/>
</dbReference>
<evidence type="ECO:0000313" key="2">
    <source>
        <dbReference type="EMBL" id="KJD46806.1"/>
    </source>
</evidence>
<dbReference type="InterPro" id="IPR027417">
    <property type="entry name" value="P-loop_NTPase"/>
</dbReference>
<dbReference type="InterPro" id="IPR050678">
    <property type="entry name" value="DNA_Partitioning_ATPase"/>
</dbReference>
<dbReference type="PANTHER" id="PTHR13696:SF99">
    <property type="entry name" value="COBYRINIC ACID AC-DIAMIDE SYNTHASE"/>
    <property type="match status" value="1"/>
</dbReference>
<name>A0A0D7X5Z3_9BACL</name>